<evidence type="ECO:0000256" key="7">
    <source>
        <dbReference type="ARBA" id="ARBA00022917"/>
    </source>
</evidence>
<dbReference type="EMBL" id="JAFCMP010000526">
    <property type="protein sequence ID" value="KAG5177308.1"/>
    <property type="molecule type" value="Genomic_DNA"/>
</dbReference>
<dbReference type="InterPro" id="IPR015943">
    <property type="entry name" value="WD40/YVTN_repeat-like_dom_sf"/>
</dbReference>
<feature type="region of interest" description="Disordered" evidence="8">
    <location>
        <begin position="30"/>
        <end position="49"/>
    </location>
</feature>
<feature type="compositionally biased region" description="Basic and acidic residues" evidence="8">
    <location>
        <begin position="531"/>
        <end position="561"/>
    </location>
</feature>
<comment type="caution">
    <text evidence="10">The sequence shown here is derived from an EMBL/GenBank/DDBJ whole genome shotgun (WGS) entry which is preliminary data.</text>
</comment>
<feature type="region of interest" description="Disordered" evidence="8">
    <location>
        <begin position="1"/>
        <end position="24"/>
    </location>
</feature>
<dbReference type="InterPro" id="IPR013979">
    <property type="entry name" value="TIF_beta_prop-like"/>
</dbReference>
<dbReference type="GO" id="GO:0003743">
    <property type="term" value="F:translation initiation factor activity"/>
    <property type="evidence" value="ECO:0007669"/>
    <property type="project" value="UniProtKB-KW"/>
</dbReference>
<accession>A0A836C9Y7</accession>
<dbReference type="AlphaFoldDB" id="A0A836C9Y7"/>
<dbReference type="PANTHER" id="PTHR13227:SF0">
    <property type="entry name" value="EUKARYOTIC TRANSLATION INITIATION FACTOR 2A"/>
    <property type="match status" value="1"/>
</dbReference>
<keyword evidence="11" id="KW-1185">Reference proteome</keyword>
<keyword evidence="7" id="KW-0648">Protein biosynthesis</keyword>
<keyword evidence="3 10" id="KW-0396">Initiation factor</keyword>
<dbReference type="OrthoDB" id="2194683at2759"/>
<evidence type="ECO:0000313" key="11">
    <source>
        <dbReference type="Proteomes" id="UP000664859"/>
    </source>
</evidence>
<feature type="region of interest" description="Disordered" evidence="8">
    <location>
        <begin position="456"/>
        <end position="498"/>
    </location>
</feature>
<dbReference type="GO" id="GO:0022627">
    <property type="term" value="C:cytosolic small ribosomal subunit"/>
    <property type="evidence" value="ECO:0007669"/>
    <property type="project" value="TreeGrafter"/>
</dbReference>
<evidence type="ECO:0000256" key="8">
    <source>
        <dbReference type="SAM" id="MobiDB-lite"/>
    </source>
</evidence>
<organism evidence="10 11">
    <name type="scientific">Tribonema minus</name>
    <dbReference type="NCBI Taxonomy" id="303371"/>
    <lineage>
        <taxon>Eukaryota</taxon>
        <taxon>Sar</taxon>
        <taxon>Stramenopiles</taxon>
        <taxon>Ochrophyta</taxon>
        <taxon>PX clade</taxon>
        <taxon>Xanthophyceae</taxon>
        <taxon>Tribonematales</taxon>
        <taxon>Tribonemataceae</taxon>
        <taxon>Tribonema</taxon>
    </lineage>
</organism>
<name>A0A836C9Y7_9STRA</name>
<feature type="compositionally biased region" description="Low complexity" evidence="8">
    <location>
        <begin position="562"/>
        <end position="571"/>
    </location>
</feature>
<evidence type="ECO:0000256" key="1">
    <source>
        <dbReference type="ARBA" id="ARBA00009573"/>
    </source>
</evidence>
<evidence type="ECO:0000256" key="5">
    <source>
        <dbReference type="ARBA" id="ARBA00022737"/>
    </source>
</evidence>
<dbReference type="PANTHER" id="PTHR13227">
    <property type="entry name" value="EUKARYOTIC TRANSLATION INITIATION FACTOR 2A"/>
    <property type="match status" value="1"/>
</dbReference>
<evidence type="ECO:0000259" key="9">
    <source>
        <dbReference type="Pfam" id="PF08662"/>
    </source>
</evidence>
<dbReference type="GO" id="GO:0003729">
    <property type="term" value="F:mRNA binding"/>
    <property type="evidence" value="ECO:0007669"/>
    <property type="project" value="TreeGrafter"/>
</dbReference>
<dbReference type="Proteomes" id="UP000664859">
    <property type="component" value="Unassembled WGS sequence"/>
</dbReference>
<evidence type="ECO:0000313" key="10">
    <source>
        <dbReference type="EMBL" id="KAG5177308.1"/>
    </source>
</evidence>
<evidence type="ECO:0000256" key="6">
    <source>
        <dbReference type="ARBA" id="ARBA00022845"/>
    </source>
</evidence>
<dbReference type="Pfam" id="PF08662">
    <property type="entry name" value="eIF2A"/>
    <property type="match status" value="1"/>
</dbReference>
<feature type="region of interest" description="Disordered" evidence="8">
    <location>
        <begin position="530"/>
        <end position="609"/>
    </location>
</feature>
<proteinExistence type="inferred from homology"/>
<dbReference type="GO" id="GO:0043022">
    <property type="term" value="F:ribosome binding"/>
    <property type="evidence" value="ECO:0007669"/>
    <property type="project" value="TreeGrafter"/>
</dbReference>
<protein>
    <recommendedName>
        <fullName evidence="2">Eukaryotic translation initiation factor 2A</fullName>
    </recommendedName>
</protein>
<keyword evidence="4" id="KW-0853">WD repeat</keyword>
<keyword evidence="6" id="KW-0810">Translation regulation</keyword>
<evidence type="ECO:0000256" key="3">
    <source>
        <dbReference type="ARBA" id="ARBA00022540"/>
    </source>
</evidence>
<keyword evidence="5" id="KW-0677">Repeat</keyword>
<evidence type="ECO:0000256" key="2">
    <source>
        <dbReference type="ARBA" id="ARBA00013819"/>
    </source>
</evidence>
<sequence length="624" mass="65847">MSAAGSPTDADDGGSPVADAPPTKLLLRSKAGLEMLTGPPSNTRGRDDGDLAVTVATDESFPHVSADMVEWSKDGSLIAVATSEAVTVRRGDDGEVVCSLALPAKAMSFSPLGTYLLTWQNPAKTQDGEPRAPGNLVAWEVASGREVLRLSQKQLRQATWPSLQWTADESVAARATADQIQVTDNPTIGHSCLVKAADVPRLNGFSVAPGAAPFRVAAFVAEHKGKPARVTIYQVDRSDGSAAMVATASRSSFQAQEISFRWAPDGSALVGVVSTDLDATGQSYYGSSGIFLLHSDGSHDCAIAPPKEGAVHDVQWAPASSAGRRFAVCAGTMPTQTALYSAKGDQVFMFGTAHRNTLAWSAHGRFLCIAGFGNLAGEMDFWDTRRSKLLGSAASHCAVKYGWSPDSRYFMTATCAPRMNVDNGVHVFKYNGSGPVYSRAVDTLYDACWRPAAEGTYQDRAASPGRKGPDSKKAAAGGANSPTKPAAYRPPAARGGGSVAAMMRAEREGNVVGPGKVAKEVSSDAAAAAKQAEKEKKKERQQRKAAEKAKAEQEAREKAEADAAAAAAAARADPEKRRKALNKKLRQLEATKEKAARGEALDEGQRSALAREEELRQELASLGL</sequence>
<reference evidence="10" key="1">
    <citation type="submission" date="2021-02" db="EMBL/GenBank/DDBJ databases">
        <title>First Annotated Genome of the Yellow-green Alga Tribonema minus.</title>
        <authorList>
            <person name="Mahan K.M."/>
        </authorList>
    </citation>
    <scope>NUCLEOTIDE SEQUENCE</scope>
    <source>
        <strain evidence="10">UTEX B ZZ1240</strain>
    </source>
</reference>
<dbReference type="Gene3D" id="2.130.10.10">
    <property type="entry name" value="YVTN repeat-like/Quinoprotein amine dehydrogenase"/>
    <property type="match status" value="1"/>
</dbReference>
<dbReference type="InterPro" id="IPR011387">
    <property type="entry name" value="TIF2A"/>
</dbReference>
<dbReference type="GO" id="GO:0000049">
    <property type="term" value="F:tRNA binding"/>
    <property type="evidence" value="ECO:0007669"/>
    <property type="project" value="TreeGrafter"/>
</dbReference>
<comment type="similarity">
    <text evidence="1">Belongs to the WD repeat EIF2A family.</text>
</comment>
<feature type="compositionally biased region" description="Basic and acidic residues" evidence="8">
    <location>
        <begin position="586"/>
        <end position="609"/>
    </location>
</feature>
<feature type="domain" description="Translation initiation factor beta propellor-like" evidence="9">
    <location>
        <begin position="251"/>
        <end position="446"/>
    </location>
</feature>
<dbReference type="SUPFAM" id="SSF82171">
    <property type="entry name" value="DPP6 N-terminal domain-like"/>
    <property type="match status" value="1"/>
</dbReference>
<evidence type="ECO:0000256" key="4">
    <source>
        <dbReference type="ARBA" id="ARBA00022574"/>
    </source>
</evidence>
<dbReference type="GO" id="GO:0006417">
    <property type="term" value="P:regulation of translation"/>
    <property type="evidence" value="ECO:0007669"/>
    <property type="project" value="UniProtKB-KW"/>
</dbReference>
<gene>
    <name evidence="10" type="ORF">JKP88DRAFT_270706</name>
</gene>